<comment type="caution">
    <text evidence="13">The sequence shown here is derived from an EMBL/GenBank/DDBJ whole genome shotgun (WGS) entry which is preliminary data.</text>
</comment>
<dbReference type="PROSITE" id="PS51321">
    <property type="entry name" value="TFIIS_CENTRAL"/>
    <property type="match status" value="1"/>
</dbReference>
<keyword evidence="3 6" id="KW-0863">Zinc-finger</keyword>
<evidence type="ECO:0000259" key="11">
    <source>
        <dbReference type="PROSITE" id="PS51319"/>
    </source>
</evidence>
<accession>A0A830HII6</accession>
<dbReference type="PROSITE" id="PS51133">
    <property type="entry name" value="ZF_TFIIS_2"/>
    <property type="match status" value="1"/>
</dbReference>
<evidence type="ECO:0000259" key="12">
    <source>
        <dbReference type="PROSITE" id="PS51321"/>
    </source>
</evidence>
<evidence type="ECO:0000313" key="14">
    <source>
        <dbReference type="Proteomes" id="UP000660262"/>
    </source>
</evidence>
<evidence type="ECO:0000256" key="1">
    <source>
        <dbReference type="ARBA" id="ARBA00004123"/>
    </source>
</evidence>
<organism evidence="13 14">
    <name type="scientific">Pycnococcus provasolii</name>
    <dbReference type="NCBI Taxonomy" id="41880"/>
    <lineage>
        <taxon>Eukaryota</taxon>
        <taxon>Viridiplantae</taxon>
        <taxon>Chlorophyta</taxon>
        <taxon>Pseudoscourfieldiophyceae</taxon>
        <taxon>Pseudoscourfieldiales</taxon>
        <taxon>Pycnococcaceae</taxon>
        <taxon>Pycnococcus</taxon>
    </lineage>
</organism>
<keyword evidence="4 8" id="KW-0862">Zinc</keyword>
<dbReference type="FunFam" id="2.20.25.10:FF:000001">
    <property type="entry name" value="Probable Transcription elongation factor S-II"/>
    <property type="match status" value="1"/>
</dbReference>
<dbReference type="PROSITE" id="PS51319">
    <property type="entry name" value="TFIIS_N"/>
    <property type="match status" value="1"/>
</dbReference>
<dbReference type="EMBL" id="BNJQ01000014">
    <property type="protein sequence ID" value="GHP06944.1"/>
    <property type="molecule type" value="Genomic_DNA"/>
</dbReference>
<dbReference type="InterPro" id="IPR003617">
    <property type="entry name" value="TFIIS/CRSP70_N_sub"/>
</dbReference>
<dbReference type="InterPro" id="IPR003618">
    <property type="entry name" value="TFIIS_cen_dom"/>
</dbReference>
<dbReference type="GO" id="GO:0003677">
    <property type="term" value="F:DNA binding"/>
    <property type="evidence" value="ECO:0007669"/>
    <property type="project" value="UniProtKB-KW"/>
</dbReference>
<evidence type="ECO:0000256" key="9">
    <source>
        <dbReference type="SAM" id="MobiDB-lite"/>
    </source>
</evidence>
<keyword evidence="5 7" id="KW-0539">Nucleus</keyword>
<dbReference type="SUPFAM" id="SSF57783">
    <property type="entry name" value="Zinc beta-ribbon"/>
    <property type="match status" value="1"/>
</dbReference>
<dbReference type="SMART" id="SM00510">
    <property type="entry name" value="TFS2M"/>
    <property type="match status" value="1"/>
</dbReference>
<keyword evidence="2 8" id="KW-0479">Metal-binding</keyword>
<keyword evidence="14" id="KW-1185">Reference proteome</keyword>
<sequence length="304" mass="32441">MSVSKAARNLLALVTKAKEASASSDDSEVSRCVDILATLKTDASVSPAVLMEAPEIGKTLKVLKKHANEKVAKSAVEVLSAWKALIAGDAAAAAPAPKAASEAPVKSEKPAKSPPPPSASSGGDELPPSTNDKVRDAFAKKFVETLRLARSELPDDEKASASGADVATLASRVEAEAFAKFGSDSASKEYKAKIRSLVFNLQDKKNPDLRRRVLVGDVAPEKLAHMSADELASDALRQEKDKMRDHALFESERGALNVATTDAFKCGKCGKRKCAYTQAQTRSADEPMTTFVTCMNCNNRWKFS</sequence>
<dbReference type="GO" id="GO:0005634">
    <property type="term" value="C:nucleus"/>
    <property type="evidence" value="ECO:0007669"/>
    <property type="project" value="UniProtKB-SubCell"/>
</dbReference>
<evidence type="ECO:0000256" key="2">
    <source>
        <dbReference type="ARBA" id="ARBA00022723"/>
    </source>
</evidence>
<dbReference type="Pfam" id="PF08711">
    <property type="entry name" value="Med26"/>
    <property type="match status" value="1"/>
</dbReference>
<comment type="subcellular location">
    <subcellularLocation>
        <location evidence="1 7 8">Nucleus</location>
    </subcellularLocation>
</comment>
<evidence type="ECO:0000256" key="5">
    <source>
        <dbReference type="ARBA" id="ARBA00023242"/>
    </source>
</evidence>
<feature type="domain" description="TFIIS-type" evidence="10">
    <location>
        <begin position="262"/>
        <end position="302"/>
    </location>
</feature>
<dbReference type="NCBIfam" id="TIGR01385">
    <property type="entry name" value="TFSII"/>
    <property type="match status" value="1"/>
</dbReference>
<dbReference type="CDD" id="cd13749">
    <property type="entry name" value="Zn-ribbon_TFIIS"/>
    <property type="match status" value="1"/>
</dbReference>
<dbReference type="OrthoDB" id="44867at2759"/>
<feature type="domain" description="TFIIS central" evidence="12">
    <location>
        <begin position="134"/>
        <end position="259"/>
    </location>
</feature>
<dbReference type="Gene3D" id="1.20.930.10">
    <property type="entry name" value="Conserved domain common to transcription factors TFIIS, elongin A, CRSP70"/>
    <property type="match status" value="1"/>
</dbReference>
<evidence type="ECO:0000313" key="13">
    <source>
        <dbReference type="EMBL" id="GHP06944.1"/>
    </source>
</evidence>
<dbReference type="PROSITE" id="PS00466">
    <property type="entry name" value="ZF_TFIIS_1"/>
    <property type="match status" value="1"/>
</dbReference>
<dbReference type="InterPro" id="IPR006289">
    <property type="entry name" value="TFSII"/>
</dbReference>
<comment type="function">
    <text evidence="8">Necessary for efficient RNA polymerase II transcription elongation past template-encoded arresting sites.</text>
</comment>
<dbReference type="GO" id="GO:0008270">
    <property type="term" value="F:zinc ion binding"/>
    <property type="evidence" value="ECO:0007669"/>
    <property type="project" value="UniProtKB-UniRule"/>
</dbReference>
<dbReference type="Gene3D" id="1.10.472.30">
    <property type="entry name" value="Transcription elongation factor S-II, central domain"/>
    <property type="match status" value="1"/>
</dbReference>
<comment type="similarity">
    <text evidence="8">Belongs to the TFS-II family.</text>
</comment>
<proteinExistence type="inferred from homology"/>
<keyword evidence="8" id="KW-0805">Transcription regulation</keyword>
<keyword evidence="8" id="KW-0238">DNA-binding</keyword>
<dbReference type="InterPro" id="IPR036575">
    <property type="entry name" value="TFIIS_cen_dom_sf"/>
</dbReference>
<dbReference type="Pfam" id="PF01096">
    <property type="entry name" value="Zn_ribbon_TFIIS"/>
    <property type="match status" value="1"/>
</dbReference>
<dbReference type="GO" id="GO:0006368">
    <property type="term" value="P:transcription elongation by RNA polymerase II"/>
    <property type="evidence" value="ECO:0007669"/>
    <property type="project" value="InterPro"/>
</dbReference>
<evidence type="ECO:0000256" key="6">
    <source>
        <dbReference type="PROSITE-ProRule" id="PRU00472"/>
    </source>
</evidence>
<dbReference type="SUPFAM" id="SSF47676">
    <property type="entry name" value="Conserved domain common to transcription factors TFIIS, elongin A, CRSP70"/>
    <property type="match status" value="1"/>
</dbReference>
<dbReference type="SMART" id="SM00509">
    <property type="entry name" value="TFS2N"/>
    <property type="match status" value="1"/>
</dbReference>
<evidence type="ECO:0000256" key="7">
    <source>
        <dbReference type="PROSITE-ProRule" id="PRU00649"/>
    </source>
</evidence>
<evidence type="ECO:0000256" key="3">
    <source>
        <dbReference type="ARBA" id="ARBA00022771"/>
    </source>
</evidence>
<dbReference type="Proteomes" id="UP000660262">
    <property type="component" value="Unassembled WGS sequence"/>
</dbReference>
<feature type="domain" description="TFIIS N-terminal" evidence="11">
    <location>
        <begin position="1"/>
        <end position="89"/>
    </location>
</feature>
<dbReference type="PANTHER" id="PTHR11477:SF0">
    <property type="entry name" value="IP08861P-RELATED"/>
    <property type="match status" value="1"/>
</dbReference>
<gene>
    <name evidence="13" type="ORF">PPROV_000568800</name>
</gene>
<dbReference type="PANTHER" id="PTHR11477">
    <property type="entry name" value="TRANSCRIPTION FACTOR S-II ZINC FINGER DOMAIN-CONTAINING PROTEIN"/>
    <property type="match status" value="1"/>
</dbReference>
<keyword evidence="8" id="KW-0804">Transcription</keyword>
<dbReference type="InterPro" id="IPR001222">
    <property type="entry name" value="Znf_TFIIS"/>
</dbReference>
<evidence type="ECO:0000256" key="8">
    <source>
        <dbReference type="RuleBase" id="RU368078"/>
    </source>
</evidence>
<dbReference type="InterPro" id="IPR017923">
    <property type="entry name" value="TFIIS_N"/>
</dbReference>
<dbReference type="Pfam" id="PF07500">
    <property type="entry name" value="TFIIS_M"/>
    <property type="match status" value="1"/>
</dbReference>
<protein>
    <recommendedName>
        <fullName evidence="8">Transcription elongation factor</fullName>
    </recommendedName>
</protein>
<feature type="region of interest" description="Disordered" evidence="9">
    <location>
        <begin position="99"/>
        <end position="132"/>
    </location>
</feature>
<dbReference type="SUPFAM" id="SSF46942">
    <property type="entry name" value="Elongation factor TFIIS domain 2"/>
    <property type="match status" value="1"/>
</dbReference>
<dbReference type="InterPro" id="IPR035100">
    <property type="entry name" value="TF_IIS-typ"/>
</dbReference>
<evidence type="ECO:0000256" key="4">
    <source>
        <dbReference type="ARBA" id="ARBA00022833"/>
    </source>
</evidence>
<evidence type="ECO:0000259" key="10">
    <source>
        <dbReference type="PROSITE" id="PS51133"/>
    </source>
</evidence>
<dbReference type="SMART" id="SM00440">
    <property type="entry name" value="ZnF_C2C2"/>
    <property type="match status" value="1"/>
</dbReference>
<dbReference type="InterPro" id="IPR035441">
    <property type="entry name" value="TFIIS/LEDGF_dom_sf"/>
</dbReference>
<name>A0A830HII6_9CHLO</name>
<dbReference type="Gene3D" id="2.20.25.10">
    <property type="match status" value="1"/>
</dbReference>
<reference evidence="13" key="1">
    <citation type="submission" date="2020-10" db="EMBL/GenBank/DDBJ databases">
        <title>Unveiling of a novel bifunctional photoreceptor, Dualchrome1, isolated from a cosmopolitan green alga.</title>
        <authorList>
            <person name="Suzuki S."/>
            <person name="Kawachi M."/>
        </authorList>
    </citation>
    <scope>NUCLEOTIDE SEQUENCE</scope>
    <source>
        <strain evidence="13">NIES 2893</strain>
    </source>
</reference>
<dbReference type="AlphaFoldDB" id="A0A830HII6"/>
<dbReference type="PIRSF" id="PIRSF006704">
    <property type="entry name" value="TF_IIS"/>
    <property type="match status" value="1"/>
</dbReference>